<dbReference type="Gene3D" id="3.30.559.10">
    <property type="entry name" value="Chloramphenicol acetyltransferase-like domain"/>
    <property type="match status" value="1"/>
</dbReference>
<sequence>MDTVSHIPLSVGQQALWVSWMLEPERPIHLIPGPMLVRGTLDMSRLRAAVTALGEAYPQLRGRVEKIPGGPVLSWKDAPEIPVVDEVTKLERVQATRQAWQQPFDLTKGPLARVHVLRGPDYTVFLVTVHHIVFDGASTLILLESLRQAYMGQALAPADQVGPLVEFARRSRALADTSQGDPARAHWRRVLGTEMPPVYLAPTGDGTYLTHQADVPAALIERLRSRATELGVSYFTVLFAGYLVTLRSCTGVDDLLVTLPFHGRTEPGLRDTIGYFVNALPIRHRLTATDTYAELVTRLRVELKACYRYGELPLQSIMREARLVGPEAGERTRQTDFQYWHAGLRAGVDVQRLDLGDCVLSMLEKESSAGFTLTVNVREDSSGTLVLWKDPEGLVGAGRVRTLAEVYLTVLSAIADDPRSRLAPVRTGHAG</sequence>
<dbReference type="Proteomes" id="UP000247569">
    <property type="component" value="Unassembled WGS sequence"/>
</dbReference>
<protein>
    <submittedName>
        <fullName evidence="2">Condensation domain-containing protein</fullName>
    </submittedName>
</protein>
<feature type="domain" description="Condensation" evidence="1">
    <location>
        <begin position="6"/>
        <end position="423"/>
    </location>
</feature>
<dbReference type="Gene3D" id="3.30.559.30">
    <property type="entry name" value="Nonribosomal peptide synthetase, condensation domain"/>
    <property type="match status" value="1"/>
</dbReference>
<dbReference type="InterPro" id="IPR001242">
    <property type="entry name" value="Condensation_dom"/>
</dbReference>
<comment type="caution">
    <text evidence="2">The sequence shown here is derived from an EMBL/GenBank/DDBJ whole genome shotgun (WGS) entry which is preliminary data.</text>
</comment>
<proteinExistence type="predicted"/>
<dbReference type="GO" id="GO:0008610">
    <property type="term" value="P:lipid biosynthetic process"/>
    <property type="evidence" value="ECO:0007669"/>
    <property type="project" value="UniProtKB-ARBA"/>
</dbReference>
<dbReference type="GO" id="GO:0031177">
    <property type="term" value="F:phosphopantetheine binding"/>
    <property type="evidence" value="ECO:0007669"/>
    <property type="project" value="TreeGrafter"/>
</dbReference>
<dbReference type="PANTHER" id="PTHR45527:SF1">
    <property type="entry name" value="FATTY ACID SYNTHASE"/>
    <property type="match status" value="1"/>
</dbReference>
<reference evidence="2 3" key="1">
    <citation type="submission" date="2018-05" db="EMBL/GenBank/DDBJ databases">
        <title>Genomic Encyclopedia of Type Strains, Phase IV (KMG-IV): sequencing the most valuable type-strain genomes for metagenomic binning, comparative biology and taxonomic classification.</title>
        <authorList>
            <person name="Goeker M."/>
        </authorList>
    </citation>
    <scope>NUCLEOTIDE SEQUENCE [LARGE SCALE GENOMIC DNA]</scope>
    <source>
        <strain evidence="2 3">DSM 44704</strain>
    </source>
</reference>
<dbReference type="GO" id="GO:0043041">
    <property type="term" value="P:amino acid activation for nonribosomal peptide biosynthetic process"/>
    <property type="evidence" value="ECO:0007669"/>
    <property type="project" value="TreeGrafter"/>
</dbReference>
<dbReference type="OrthoDB" id="4752953at2"/>
<organism evidence="2 3">
    <name type="scientific">Nocardia tenerifensis</name>
    <dbReference type="NCBI Taxonomy" id="228006"/>
    <lineage>
        <taxon>Bacteria</taxon>
        <taxon>Bacillati</taxon>
        <taxon>Actinomycetota</taxon>
        <taxon>Actinomycetes</taxon>
        <taxon>Mycobacteriales</taxon>
        <taxon>Nocardiaceae</taxon>
        <taxon>Nocardia</taxon>
    </lineage>
</organism>
<accession>A0A318JQL3</accession>
<keyword evidence="3" id="KW-1185">Reference proteome</keyword>
<dbReference type="SUPFAM" id="SSF52777">
    <property type="entry name" value="CoA-dependent acyltransferases"/>
    <property type="match status" value="2"/>
</dbReference>
<dbReference type="RefSeq" id="WP_051187896.1">
    <property type="nucleotide sequence ID" value="NZ_QJKF01000020.1"/>
</dbReference>
<name>A0A318JQL3_9NOCA</name>
<evidence type="ECO:0000259" key="1">
    <source>
        <dbReference type="Pfam" id="PF00668"/>
    </source>
</evidence>
<dbReference type="GO" id="GO:0003824">
    <property type="term" value="F:catalytic activity"/>
    <property type="evidence" value="ECO:0007669"/>
    <property type="project" value="InterPro"/>
</dbReference>
<dbReference type="GO" id="GO:0044550">
    <property type="term" value="P:secondary metabolite biosynthetic process"/>
    <property type="evidence" value="ECO:0007669"/>
    <property type="project" value="TreeGrafter"/>
</dbReference>
<dbReference type="AlphaFoldDB" id="A0A318JQL3"/>
<dbReference type="EMBL" id="QJKF01000020">
    <property type="protein sequence ID" value="PXX56300.1"/>
    <property type="molecule type" value="Genomic_DNA"/>
</dbReference>
<dbReference type="GO" id="GO:0005737">
    <property type="term" value="C:cytoplasm"/>
    <property type="evidence" value="ECO:0007669"/>
    <property type="project" value="TreeGrafter"/>
</dbReference>
<dbReference type="Pfam" id="PF00668">
    <property type="entry name" value="Condensation"/>
    <property type="match status" value="1"/>
</dbReference>
<evidence type="ECO:0000313" key="2">
    <source>
        <dbReference type="EMBL" id="PXX56300.1"/>
    </source>
</evidence>
<dbReference type="PANTHER" id="PTHR45527">
    <property type="entry name" value="NONRIBOSOMAL PEPTIDE SYNTHETASE"/>
    <property type="match status" value="1"/>
</dbReference>
<evidence type="ECO:0000313" key="3">
    <source>
        <dbReference type="Proteomes" id="UP000247569"/>
    </source>
</evidence>
<gene>
    <name evidence="2" type="ORF">DFR70_12041</name>
</gene>
<dbReference type="InterPro" id="IPR023213">
    <property type="entry name" value="CAT-like_dom_sf"/>
</dbReference>